<dbReference type="EMBL" id="PFKX01000022">
    <property type="protein sequence ID" value="PIY58680.1"/>
    <property type="molecule type" value="Genomic_DNA"/>
</dbReference>
<dbReference type="AlphaFoldDB" id="A0A2M7Q6H8"/>
<proteinExistence type="predicted"/>
<evidence type="ECO:0000313" key="2">
    <source>
        <dbReference type="Proteomes" id="UP000230732"/>
    </source>
</evidence>
<reference evidence="2" key="1">
    <citation type="submission" date="2017-09" db="EMBL/GenBank/DDBJ databases">
        <title>Depth-based differentiation of microbial function through sediment-hosted aquifers and enrichment of novel symbionts in the deep terrestrial subsurface.</title>
        <authorList>
            <person name="Probst A.J."/>
            <person name="Ladd B."/>
            <person name="Jarett J.K."/>
            <person name="Geller-Mcgrath D.E."/>
            <person name="Sieber C.M.K."/>
            <person name="Emerson J.B."/>
            <person name="Anantharaman K."/>
            <person name="Thomas B.C."/>
            <person name="Malmstrom R."/>
            <person name="Stieglmeier M."/>
            <person name="Klingl A."/>
            <person name="Woyke T."/>
            <person name="Ryan C.M."/>
            <person name="Banfield J.F."/>
        </authorList>
    </citation>
    <scope>NUCLEOTIDE SEQUENCE [LARGE SCALE GENOMIC DNA]</scope>
</reference>
<dbReference type="Proteomes" id="UP000230732">
    <property type="component" value="Unassembled WGS sequence"/>
</dbReference>
<accession>A0A2M7Q6H8</accession>
<sequence>MKNIYSSSRLFAETSFLEGMSRMLDLGATLQDYNISETEQEADMKALKSDWGAVGEDLKFSIKNYLS</sequence>
<organism evidence="1 2">
    <name type="scientific">Candidatus Yonathbacteria bacterium CG_4_10_14_0_8_um_filter_43_17</name>
    <dbReference type="NCBI Taxonomy" id="1975099"/>
    <lineage>
        <taxon>Bacteria</taxon>
        <taxon>Candidatus Yonathiibacteriota</taxon>
    </lineage>
</organism>
<comment type="caution">
    <text evidence="1">The sequence shown here is derived from an EMBL/GenBank/DDBJ whole genome shotgun (WGS) entry which is preliminary data.</text>
</comment>
<gene>
    <name evidence="1" type="ORF">COY98_00710</name>
</gene>
<protein>
    <submittedName>
        <fullName evidence="1">Uncharacterized protein</fullName>
    </submittedName>
</protein>
<name>A0A2M7Q6H8_9BACT</name>
<evidence type="ECO:0000313" key="1">
    <source>
        <dbReference type="EMBL" id="PIY58680.1"/>
    </source>
</evidence>